<keyword evidence="3" id="KW-1185">Reference proteome</keyword>
<dbReference type="Proteomes" id="UP000467840">
    <property type="component" value="Chromosome 12"/>
</dbReference>
<reference evidence="2 3" key="1">
    <citation type="journal article" date="2020" name="Mol. Plant">
        <title>The Chromosome-Based Rubber Tree Genome Provides New Insights into Spurge Genome Evolution and Rubber Biosynthesis.</title>
        <authorList>
            <person name="Liu J."/>
            <person name="Shi C."/>
            <person name="Shi C.C."/>
            <person name="Li W."/>
            <person name="Zhang Q.J."/>
            <person name="Zhang Y."/>
            <person name="Li K."/>
            <person name="Lu H.F."/>
            <person name="Shi C."/>
            <person name="Zhu S.T."/>
            <person name="Xiao Z.Y."/>
            <person name="Nan H."/>
            <person name="Yue Y."/>
            <person name="Zhu X.G."/>
            <person name="Wu Y."/>
            <person name="Hong X.N."/>
            <person name="Fan G.Y."/>
            <person name="Tong Y."/>
            <person name="Zhang D."/>
            <person name="Mao C.L."/>
            <person name="Liu Y.L."/>
            <person name="Hao S.J."/>
            <person name="Liu W.Q."/>
            <person name="Lv M.Q."/>
            <person name="Zhang H.B."/>
            <person name="Liu Y."/>
            <person name="Hu-Tang G.R."/>
            <person name="Wang J.P."/>
            <person name="Wang J.H."/>
            <person name="Sun Y.H."/>
            <person name="Ni S.B."/>
            <person name="Chen W.B."/>
            <person name="Zhang X.C."/>
            <person name="Jiao Y.N."/>
            <person name="Eichler E.E."/>
            <person name="Li G.H."/>
            <person name="Liu X."/>
            <person name="Gao L.Z."/>
        </authorList>
    </citation>
    <scope>NUCLEOTIDE SEQUENCE [LARGE SCALE GENOMIC DNA]</scope>
    <source>
        <strain evidence="3">cv. GT1</strain>
        <tissue evidence="2">Leaf</tissue>
    </source>
</reference>
<name>A0A6A6K8P9_HEVBR</name>
<organism evidence="2 3">
    <name type="scientific">Hevea brasiliensis</name>
    <name type="common">Para rubber tree</name>
    <name type="synonym">Siphonia brasiliensis</name>
    <dbReference type="NCBI Taxonomy" id="3981"/>
    <lineage>
        <taxon>Eukaryota</taxon>
        <taxon>Viridiplantae</taxon>
        <taxon>Streptophyta</taxon>
        <taxon>Embryophyta</taxon>
        <taxon>Tracheophyta</taxon>
        <taxon>Spermatophyta</taxon>
        <taxon>Magnoliopsida</taxon>
        <taxon>eudicotyledons</taxon>
        <taxon>Gunneridae</taxon>
        <taxon>Pentapetalae</taxon>
        <taxon>rosids</taxon>
        <taxon>fabids</taxon>
        <taxon>Malpighiales</taxon>
        <taxon>Euphorbiaceae</taxon>
        <taxon>Crotonoideae</taxon>
        <taxon>Micrandreae</taxon>
        <taxon>Hevea</taxon>
    </lineage>
</organism>
<evidence type="ECO:0000313" key="2">
    <source>
        <dbReference type="EMBL" id="KAF2285172.1"/>
    </source>
</evidence>
<evidence type="ECO:0000313" key="3">
    <source>
        <dbReference type="Proteomes" id="UP000467840"/>
    </source>
</evidence>
<sequence length="104" mass="11091">MAQKPQTSSSSKLAKAPKKLGPITMQTPRARTRRRNAVSSTPSKNAVLIIRDPGREPSATTNKKIDGEGVFELLGYGASIADTEEEDPKGLIAGNLSSDRCLPL</sequence>
<dbReference type="EMBL" id="JAAGAX010000018">
    <property type="protein sequence ID" value="KAF2285172.1"/>
    <property type="molecule type" value="Genomic_DNA"/>
</dbReference>
<evidence type="ECO:0000256" key="1">
    <source>
        <dbReference type="SAM" id="MobiDB-lite"/>
    </source>
</evidence>
<proteinExistence type="predicted"/>
<accession>A0A6A6K8P9</accession>
<dbReference type="AlphaFoldDB" id="A0A6A6K8P9"/>
<comment type="caution">
    <text evidence="2">The sequence shown here is derived from an EMBL/GenBank/DDBJ whole genome shotgun (WGS) entry which is preliminary data.</text>
</comment>
<protein>
    <submittedName>
        <fullName evidence="2">Uncharacterized protein</fullName>
    </submittedName>
</protein>
<feature type="region of interest" description="Disordered" evidence="1">
    <location>
        <begin position="1"/>
        <end position="45"/>
    </location>
</feature>
<gene>
    <name evidence="2" type="ORF">GH714_038935</name>
</gene>